<comment type="caution">
    <text evidence="4">The sequence shown here is derived from an EMBL/GenBank/DDBJ whole genome shotgun (WGS) entry which is preliminary data.</text>
</comment>
<dbReference type="AlphaFoldDB" id="X1FY44"/>
<dbReference type="GO" id="GO:0009251">
    <property type="term" value="P:glucan catabolic process"/>
    <property type="evidence" value="ECO:0007669"/>
    <property type="project" value="TreeGrafter"/>
</dbReference>
<dbReference type="InterPro" id="IPR019800">
    <property type="entry name" value="Glyco_hydro_3_AS"/>
</dbReference>
<evidence type="ECO:0000259" key="3">
    <source>
        <dbReference type="Pfam" id="PF00933"/>
    </source>
</evidence>
<dbReference type="Pfam" id="PF00933">
    <property type="entry name" value="Glyco_hydro_3"/>
    <property type="match status" value="1"/>
</dbReference>
<dbReference type="PANTHER" id="PTHR30620">
    <property type="entry name" value="PERIPLASMIC BETA-GLUCOSIDASE-RELATED"/>
    <property type="match status" value="1"/>
</dbReference>
<accession>X1FY44</accession>
<name>X1FY44_9ZZZZ</name>
<organism evidence="4">
    <name type="scientific">marine sediment metagenome</name>
    <dbReference type="NCBI Taxonomy" id="412755"/>
    <lineage>
        <taxon>unclassified sequences</taxon>
        <taxon>metagenomes</taxon>
        <taxon>ecological metagenomes</taxon>
    </lineage>
</organism>
<protein>
    <recommendedName>
        <fullName evidence="3">Glycoside hydrolase family 3 N-terminal domain-containing protein</fullName>
    </recommendedName>
</protein>
<proteinExistence type="inferred from homology"/>
<dbReference type="EMBL" id="BARU01006602">
    <property type="protein sequence ID" value="GAH34264.1"/>
    <property type="molecule type" value="Genomic_DNA"/>
</dbReference>
<dbReference type="PANTHER" id="PTHR30620:SF123">
    <property type="entry name" value="BETA-XYLOSIDASE"/>
    <property type="match status" value="1"/>
</dbReference>
<keyword evidence="2" id="KW-0378">Hydrolase</keyword>
<dbReference type="Gene3D" id="3.20.20.300">
    <property type="entry name" value="Glycoside hydrolase, family 3, N-terminal domain"/>
    <property type="match status" value="1"/>
</dbReference>
<reference evidence="4" key="1">
    <citation type="journal article" date="2014" name="Front. Microbiol.">
        <title>High frequency of phylogenetically diverse reductive dehalogenase-homologous genes in deep subseafloor sedimentary metagenomes.</title>
        <authorList>
            <person name="Kawai M."/>
            <person name="Futagami T."/>
            <person name="Toyoda A."/>
            <person name="Takaki Y."/>
            <person name="Nishi S."/>
            <person name="Hori S."/>
            <person name="Arai W."/>
            <person name="Tsubouchi T."/>
            <person name="Morono Y."/>
            <person name="Uchiyama I."/>
            <person name="Ito T."/>
            <person name="Fujiyama A."/>
            <person name="Inagaki F."/>
            <person name="Takami H."/>
        </authorList>
    </citation>
    <scope>NUCLEOTIDE SEQUENCE</scope>
    <source>
        <strain evidence="4">Expedition CK06-06</strain>
    </source>
</reference>
<gene>
    <name evidence="4" type="ORF">S03H2_12999</name>
</gene>
<dbReference type="PROSITE" id="PS00775">
    <property type="entry name" value="GLYCOSYL_HYDROL_F3"/>
    <property type="match status" value="1"/>
</dbReference>
<dbReference type="SUPFAM" id="SSF51445">
    <property type="entry name" value="(Trans)glycosidases"/>
    <property type="match status" value="1"/>
</dbReference>
<dbReference type="PRINTS" id="PR00133">
    <property type="entry name" value="GLHYDRLASE3"/>
</dbReference>
<evidence type="ECO:0000313" key="4">
    <source>
        <dbReference type="EMBL" id="GAH34264.1"/>
    </source>
</evidence>
<feature type="domain" description="Glycoside hydrolase family 3 N-terminal" evidence="3">
    <location>
        <begin position="3"/>
        <end position="325"/>
    </location>
</feature>
<evidence type="ECO:0000256" key="2">
    <source>
        <dbReference type="ARBA" id="ARBA00022801"/>
    </source>
</evidence>
<dbReference type="InterPro" id="IPR017853">
    <property type="entry name" value="GH"/>
</dbReference>
<dbReference type="InterPro" id="IPR001764">
    <property type="entry name" value="Glyco_hydro_3_N"/>
</dbReference>
<dbReference type="InterPro" id="IPR036962">
    <property type="entry name" value="Glyco_hydro_3_N_sf"/>
</dbReference>
<dbReference type="InterPro" id="IPR051915">
    <property type="entry name" value="Cellulose_Degrad_GH3"/>
</dbReference>
<comment type="similarity">
    <text evidence="1">Belongs to the glycosyl hydrolase 3 family.</text>
</comment>
<dbReference type="GO" id="GO:0008422">
    <property type="term" value="F:beta-glucosidase activity"/>
    <property type="evidence" value="ECO:0007669"/>
    <property type="project" value="TreeGrafter"/>
</dbReference>
<evidence type="ECO:0000256" key="1">
    <source>
        <dbReference type="ARBA" id="ARBA00005336"/>
    </source>
</evidence>
<sequence>MALEEKVAQLYSIEPEEILENGKFSPEKAKKVVGKGIGEIACILRSLCPKEGAELANKIQKFVIDNTRLKIPIIIHDECLHGCCAKRSTSFPQAIGMASTWDTELIQRIGCVIGKETRARGIHQALSPNLDVSREPRWGRTEETYGEDPYLVSRMGISFIRGIQGKNFTDKNSIIATAKHFSVHNSPEGGLNISPTVASERTIKEVFLPPFKAAVKEANVMSVMPAYSEIDGIPAHSNKELLTKILREEWGFKGFVISDYEGISMLVTTHHVASDKKEAAKQALEAGVDMELSRIDCFSELPQLIKEGKISEEAIDKAVRRILRIKFLLGLFESPYVNPE</sequence>